<dbReference type="Proteomes" id="UP001501758">
    <property type="component" value="Unassembled WGS sequence"/>
</dbReference>
<keyword evidence="2" id="KW-1185">Reference proteome</keyword>
<evidence type="ECO:0000313" key="1">
    <source>
        <dbReference type="EMBL" id="GAA0732266.1"/>
    </source>
</evidence>
<sequence length="158" mass="18391">MNTLKKIYFLIHVILLGGSIYAQKISSHDKSPEMKYGTVIEVKTNQTIIFKDNLSLTLESFSHKTSLKGITKASTNITLRLNQEEVLQFLSVYSNDHLKSEEELNSFEYTKVIEQKDRTSVSVTSQNNARFIFWKGYQIQLKEFEYDRFIKIIITEIP</sequence>
<organism evidence="1 2">
    <name type="scientific">Aquimarina litoralis</name>
    <dbReference type="NCBI Taxonomy" id="584605"/>
    <lineage>
        <taxon>Bacteria</taxon>
        <taxon>Pseudomonadati</taxon>
        <taxon>Bacteroidota</taxon>
        <taxon>Flavobacteriia</taxon>
        <taxon>Flavobacteriales</taxon>
        <taxon>Flavobacteriaceae</taxon>
        <taxon>Aquimarina</taxon>
    </lineage>
</organism>
<gene>
    <name evidence="1" type="ORF">GCM10009430_45300</name>
</gene>
<accession>A0ABN1J8Q1</accession>
<dbReference type="EMBL" id="BAAAGE010000006">
    <property type="protein sequence ID" value="GAA0732266.1"/>
    <property type="molecule type" value="Genomic_DNA"/>
</dbReference>
<proteinExistence type="predicted"/>
<reference evidence="1 2" key="1">
    <citation type="journal article" date="2019" name="Int. J. Syst. Evol. Microbiol.">
        <title>The Global Catalogue of Microorganisms (GCM) 10K type strain sequencing project: providing services to taxonomists for standard genome sequencing and annotation.</title>
        <authorList>
            <consortium name="The Broad Institute Genomics Platform"/>
            <consortium name="The Broad Institute Genome Sequencing Center for Infectious Disease"/>
            <person name="Wu L."/>
            <person name="Ma J."/>
        </authorList>
    </citation>
    <scope>NUCLEOTIDE SEQUENCE [LARGE SCALE GENOMIC DNA]</scope>
    <source>
        <strain evidence="1 2">JCM 15974</strain>
    </source>
</reference>
<dbReference type="RefSeq" id="WP_343914531.1">
    <property type="nucleotide sequence ID" value="NZ_BAAAGE010000006.1"/>
</dbReference>
<evidence type="ECO:0008006" key="3">
    <source>
        <dbReference type="Google" id="ProtNLM"/>
    </source>
</evidence>
<protein>
    <recommendedName>
        <fullName evidence="3">DUF4968 domain-containing protein</fullName>
    </recommendedName>
</protein>
<name>A0ABN1J8Q1_9FLAO</name>
<comment type="caution">
    <text evidence="1">The sequence shown here is derived from an EMBL/GenBank/DDBJ whole genome shotgun (WGS) entry which is preliminary data.</text>
</comment>
<evidence type="ECO:0000313" key="2">
    <source>
        <dbReference type="Proteomes" id="UP001501758"/>
    </source>
</evidence>